<protein>
    <submittedName>
        <fullName evidence="2">Uncharacterized protein</fullName>
    </submittedName>
</protein>
<dbReference type="Proteomes" id="UP000007978">
    <property type="component" value="Chromosome 1"/>
</dbReference>
<dbReference type="GeneID" id="20360440"/>
<feature type="region of interest" description="Disordered" evidence="1">
    <location>
        <begin position="1"/>
        <end position="28"/>
    </location>
</feature>
<name>K3VUS6_FUSPC</name>
<organism evidence="2 3">
    <name type="scientific">Fusarium pseudograminearum (strain CS3096)</name>
    <name type="common">Wheat and barley crown-rot fungus</name>
    <dbReference type="NCBI Taxonomy" id="1028729"/>
    <lineage>
        <taxon>Eukaryota</taxon>
        <taxon>Fungi</taxon>
        <taxon>Dikarya</taxon>
        <taxon>Ascomycota</taxon>
        <taxon>Pezizomycotina</taxon>
        <taxon>Sordariomycetes</taxon>
        <taxon>Hypocreomycetidae</taxon>
        <taxon>Hypocreales</taxon>
        <taxon>Nectriaceae</taxon>
        <taxon>Fusarium</taxon>
    </lineage>
</organism>
<dbReference type="RefSeq" id="XP_009253215.1">
    <property type="nucleotide sequence ID" value="XM_009254940.1"/>
</dbReference>
<evidence type="ECO:0000256" key="1">
    <source>
        <dbReference type="SAM" id="MobiDB-lite"/>
    </source>
</evidence>
<dbReference type="AlphaFoldDB" id="K3VUS6"/>
<evidence type="ECO:0000313" key="3">
    <source>
        <dbReference type="Proteomes" id="UP000007978"/>
    </source>
</evidence>
<gene>
    <name evidence="2" type="ORF">FPSE_01821</name>
</gene>
<reference evidence="2 3" key="1">
    <citation type="journal article" date="2012" name="PLoS Pathog.">
        <title>Comparative pathogenomics reveals horizontally acquired novel virulence genes in fungi infecting cereal hosts.</title>
        <authorList>
            <person name="Gardiner D.M."/>
            <person name="McDonald M.C."/>
            <person name="Covarelli L."/>
            <person name="Solomon P.S."/>
            <person name="Rusu A.G."/>
            <person name="Marshall M."/>
            <person name="Kazan K."/>
            <person name="Chakraborty S."/>
            <person name="McDonald B.A."/>
            <person name="Manners J.M."/>
        </authorList>
    </citation>
    <scope>NUCLEOTIDE SEQUENCE [LARGE SCALE GENOMIC DNA]</scope>
    <source>
        <strain evidence="2 3">CS3096</strain>
    </source>
</reference>
<dbReference type="HOGENOM" id="CLU_1235082_0_0_1"/>
<proteinExistence type="predicted"/>
<accession>K3VUS6</accession>
<feature type="compositionally biased region" description="Basic and acidic residues" evidence="1">
    <location>
        <begin position="1"/>
        <end position="12"/>
    </location>
</feature>
<dbReference type="KEGG" id="fpu:FPSE_01821"/>
<keyword evidence="3" id="KW-1185">Reference proteome</keyword>
<sequence>MMVRVEEDERRSKSPGSPGLRKVGWQDGEMGMGDDAVLDWTGPMRVGIAGARVCSECGGGRGGLQVLPSPASTCSVAVPDSCQVPQAPVQSNPIQPVFSFFHDEESFEWTRNGWMGPWNPRPYPTLPYSMDLAYSSPRAMHLTSPRTERQVTAAGVEQQELKLGCVESSTNRLSLTEAQFTIIKTFKDEGPSPSVSAIFCLLEVGLENKYCPEHLLQVCIPLED</sequence>
<dbReference type="EMBL" id="AFNW01000052">
    <property type="protein sequence ID" value="EKJ78033.1"/>
    <property type="molecule type" value="Genomic_DNA"/>
</dbReference>
<comment type="caution">
    <text evidence="2">The sequence shown here is derived from an EMBL/GenBank/DDBJ whole genome shotgun (WGS) entry which is preliminary data.</text>
</comment>
<evidence type="ECO:0000313" key="2">
    <source>
        <dbReference type="EMBL" id="EKJ78033.1"/>
    </source>
</evidence>